<evidence type="ECO:0000313" key="3">
    <source>
        <dbReference type="Proteomes" id="UP000033907"/>
    </source>
</evidence>
<organism evidence="2 3">
    <name type="scientific">Candidatus Nomurabacteria bacterium GW2011_GWF2_43_24</name>
    <dbReference type="NCBI Taxonomy" id="1618778"/>
    <lineage>
        <taxon>Bacteria</taxon>
        <taxon>Candidatus Nomuraibacteriota</taxon>
    </lineage>
</organism>
<proteinExistence type="predicted"/>
<name>A0A0G1ENA4_9BACT</name>
<sequence length="295" mass="33654">MEPEKKTKDEAIETYASDIAKVINSGTEEGLVKKIIHEEEEYEIRKRSLPPEIMKNKIFMWTGIALFVLALAILSFFLFKKDINTVEVEKQFVPLIFNDQSIYLEISGLNKDEIAQIVLNEVNTTKVKSGGIEGIYLTENKQIIGLRKFISFIKGNFTPRNNILLVSDNFLLGVMNNETKDFFILIKTRSTADIFESLRAWENKMFSDLHGFFGVIISPETSYLLARNFDDGIVGNKNARILYRLEEVSSENPNPGSNKIVMMYIFADEESVIIANTEKVAREIMLRLASSQTKQ</sequence>
<accession>A0A0G1ENA4</accession>
<comment type="caution">
    <text evidence="2">The sequence shown here is derived from an EMBL/GenBank/DDBJ whole genome shotgun (WGS) entry which is preliminary data.</text>
</comment>
<evidence type="ECO:0000256" key="1">
    <source>
        <dbReference type="SAM" id="Phobius"/>
    </source>
</evidence>
<keyword evidence="1" id="KW-0472">Membrane</keyword>
<dbReference type="EMBL" id="LCGH01000005">
    <property type="protein sequence ID" value="KKT11465.1"/>
    <property type="molecule type" value="Genomic_DNA"/>
</dbReference>
<dbReference type="Proteomes" id="UP000033907">
    <property type="component" value="Unassembled WGS sequence"/>
</dbReference>
<gene>
    <name evidence="2" type="ORF">UV91_C0005G0013</name>
</gene>
<keyword evidence="1" id="KW-1133">Transmembrane helix</keyword>
<dbReference type="AlphaFoldDB" id="A0A0G1ENA4"/>
<reference evidence="2 3" key="1">
    <citation type="journal article" date="2015" name="Nature">
        <title>rRNA introns, odd ribosomes, and small enigmatic genomes across a large radiation of phyla.</title>
        <authorList>
            <person name="Brown C.T."/>
            <person name="Hug L.A."/>
            <person name="Thomas B.C."/>
            <person name="Sharon I."/>
            <person name="Castelle C.J."/>
            <person name="Singh A."/>
            <person name="Wilkins M.J."/>
            <person name="Williams K.H."/>
            <person name="Banfield J.F."/>
        </authorList>
    </citation>
    <scope>NUCLEOTIDE SEQUENCE [LARGE SCALE GENOMIC DNA]</scope>
</reference>
<evidence type="ECO:0000313" key="2">
    <source>
        <dbReference type="EMBL" id="KKT11465.1"/>
    </source>
</evidence>
<keyword evidence="1" id="KW-0812">Transmembrane</keyword>
<protein>
    <submittedName>
        <fullName evidence="2">Uncharacterized protein</fullName>
    </submittedName>
</protein>
<feature type="transmembrane region" description="Helical" evidence="1">
    <location>
        <begin position="58"/>
        <end position="79"/>
    </location>
</feature>